<proteinExistence type="predicted"/>
<sequence>MEETPRETADKDEMEIHIPSYPLPLEIQQMDHSEKACRYCGVSYLILHEFQRLQEHLREVEKELEQERGSGERERTLREELQEVYTHLEELKASVLQQEETTRALDLQLCVVTREMESVKAEKKTAITELENERTCRLHLRSRFVQQQWLLREALALLHSSQAEMTTVKNQFTHFLETWENSKALIQQSCISAGAECARLKQQVVSLQVELKRLQVEVPNMKSCLDAAEEQILQLENQVQTQKLLQNQNQEAQILIQDLREEVRTLKIDLQNSMHEQEHVKKLLEIKSVEKEDLQMLWSEQTATTERLSRDLREKEENWLSCQQRCKSMQEQLSAWQQKEEEVTRRLEWAEGEIKDLRVTRSTLLQEREELKRTHVGELEKLEESFRTRLKAAEEQSSKMEAFLQQKQAEQDKQLKQQEMELRREADIELDIQRQKNQELFNKYQSEKQQLQNKIPALIHSAVQELHEELAVLQERIKEQEEEMKQFGESASQRQHQLLEERRTGEAQLQSALQELQQKTQELNQAQSNIQQLKEERATLQEEKSFLEETVRRECEEREELIAALTLTKDQLLELKHSKTKPNDTQTHTQLSRVRPTVKNPDLPFPRLNPSPPSHPQTRNHSSLSTQGTRQRLSEWNSCSMSRSSTSWHGSSLPTPTLPKISKERVTSVNDLCKSITMVRGYHIVEMIATPRERWKCEDFIETMRVLYNSTLCVSSDKSATAGQIIPILDKLKKKVEEEDSAFKRAIKEKIWTDLSPRNTDERNYDIQQVLEEATALDIRFKIKVQDEAVWARVEKKTVKTLFMVCSCVPLA</sequence>
<name>A0A9J7YSK6_CYPCA</name>
<evidence type="ECO:0000313" key="3">
    <source>
        <dbReference type="Ensembl" id="ENSCCRP00000123479.1"/>
    </source>
</evidence>
<reference evidence="3" key="2">
    <citation type="submission" date="2025-09" db="UniProtKB">
        <authorList>
            <consortium name="Ensembl"/>
        </authorList>
    </citation>
    <scope>IDENTIFICATION</scope>
</reference>
<accession>A0A9J7YSK6</accession>
<dbReference type="Ensembl" id="ENSCCRT00000141948.1">
    <property type="protein sequence ID" value="ENSCCRP00000123479.1"/>
    <property type="gene ID" value="ENSCCRG00000071483.1"/>
</dbReference>
<dbReference type="PANTHER" id="PTHR34251">
    <property type="entry name" value="LEUCINE-, GLUTAMATE- AND LYSINE-RICH PROTEIN 1"/>
    <property type="match status" value="1"/>
</dbReference>
<feature type="coiled-coil region" evidence="1">
    <location>
        <begin position="326"/>
        <end position="557"/>
    </location>
</feature>
<dbReference type="AlphaFoldDB" id="A0A9J7YSK6"/>
<reference evidence="3" key="1">
    <citation type="submission" date="2025-08" db="UniProtKB">
        <authorList>
            <consortium name="Ensembl"/>
        </authorList>
    </citation>
    <scope>IDENTIFICATION</scope>
</reference>
<dbReference type="GeneTree" id="ENSGT00940000165173"/>
<dbReference type="Proteomes" id="UP001108240">
    <property type="component" value="Unplaced"/>
</dbReference>
<evidence type="ECO:0000256" key="1">
    <source>
        <dbReference type="SAM" id="Coils"/>
    </source>
</evidence>
<keyword evidence="4" id="KW-1185">Reference proteome</keyword>
<feature type="compositionally biased region" description="Polar residues" evidence="2">
    <location>
        <begin position="616"/>
        <end position="636"/>
    </location>
</feature>
<dbReference type="InterPro" id="IPR038799">
    <property type="entry name" value="LEKR1"/>
</dbReference>
<keyword evidence="1" id="KW-0175">Coiled coil</keyword>
<protein>
    <submittedName>
        <fullName evidence="3">Uncharacterized protein</fullName>
    </submittedName>
</protein>
<evidence type="ECO:0000313" key="4">
    <source>
        <dbReference type="Proteomes" id="UP001108240"/>
    </source>
</evidence>
<feature type="compositionally biased region" description="Polar residues" evidence="2">
    <location>
        <begin position="583"/>
        <end position="592"/>
    </location>
</feature>
<feature type="coiled-coil region" evidence="1">
    <location>
        <begin position="47"/>
        <end position="133"/>
    </location>
</feature>
<dbReference type="PANTHER" id="PTHR34251:SF1">
    <property type="entry name" value="LEUCINE, GLUTAMATE AND LYSINE RICH 1"/>
    <property type="match status" value="1"/>
</dbReference>
<feature type="coiled-coil region" evidence="1">
    <location>
        <begin position="197"/>
        <end position="276"/>
    </location>
</feature>
<feature type="compositionally biased region" description="Pro residues" evidence="2">
    <location>
        <begin position="603"/>
        <end position="615"/>
    </location>
</feature>
<organism evidence="3 4">
    <name type="scientific">Cyprinus carpio carpio</name>
    <dbReference type="NCBI Taxonomy" id="630221"/>
    <lineage>
        <taxon>Eukaryota</taxon>
        <taxon>Metazoa</taxon>
        <taxon>Chordata</taxon>
        <taxon>Craniata</taxon>
        <taxon>Vertebrata</taxon>
        <taxon>Euteleostomi</taxon>
        <taxon>Actinopterygii</taxon>
        <taxon>Neopterygii</taxon>
        <taxon>Teleostei</taxon>
        <taxon>Ostariophysi</taxon>
        <taxon>Cypriniformes</taxon>
        <taxon>Cyprinidae</taxon>
        <taxon>Cyprininae</taxon>
        <taxon>Cyprinus</taxon>
    </lineage>
</organism>
<dbReference type="OMA" id="QEISGHA"/>
<evidence type="ECO:0000256" key="2">
    <source>
        <dbReference type="SAM" id="MobiDB-lite"/>
    </source>
</evidence>
<feature type="region of interest" description="Disordered" evidence="2">
    <location>
        <begin position="576"/>
        <end position="636"/>
    </location>
</feature>